<feature type="binding site" evidence="10">
    <location>
        <position position="220"/>
    </location>
    <ligand>
        <name>substrate</name>
    </ligand>
</feature>
<feature type="binding site" evidence="10">
    <location>
        <position position="58"/>
    </location>
    <ligand>
        <name>Mn(2+)</name>
        <dbReference type="ChEBI" id="CHEBI:29035"/>
        <label>1</label>
    </ligand>
</feature>
<proteinExistence type="inferred from homology"/>
<keyword evidence="1 10" id="KW-1003">Cell membrane</keyword>
<dbReference type="InterPro" id="IPR010138">
    <property type="entry name" value="UDP-diacylglucosamine_Hdrlase"/>
</dbReference>
<evidence type="ECO:0000256" key="7">
    <source>
        <dbReference type="ARBA" id="ARBA00023098"/>
    </source>
</evidence>
<dbReference type="OrthoDB" id="9783283at2"/>
<keyword evidence="4 10" id="KW-0441">Lipid A biosynthesis</keyword>
<dbReference type="GO" id="GO:0008758">
    <property type="term" value="F:UDP-2,3-diacylglucosamine hydrolase activity"/>
    <property type="evidence" value="ECO:0007669"/>
    <property type="project" value="UniProtKB-UniRule"/>
</dbReference>
<feature type="binding site" evidence="10">
    <location>
        <position position="220"/>
    </location>
    <ligand>
        <name>Mn(2+)</name>
        <dbReference type="ChEBI" id="CHEBI:29035"/>
        <label>2</label>
    </ligand>
</feature>
<comment type="pathway">
    <text evidence="10">Glycolipid biosynthesis; lipid IV(A) biosynthesis; lipid IV(A) from (3R)-3-hydroxytetradecanoyl-[acyl-carrier-protein] and UDP-N-acetyl-alpha-D-glucosamine: step 4/6.</text>
</comment>
<feature type="binding site" evidence="10">
    <location>
        <position position="222"/>
    </location>
    <ligand>
        <name>Mn(2+)</name>
        <dbReference type="ChEBI" id="CHEBI:29035"/>
        <label>1</label>
    </ligand>
</feature>
<dbReference type="PANTHER" id="PTHR34990:SF1">
    <property type="entry name" value="UDP-2,3-DIACYLGLUCOSAMINE HYDROLASE"/>
    <property type="match status" value="1"/>
</dbReference>
<dbReference type="Gene3D" id="3.60.21.10">
    <property type="match status" value="1"/>
</dbReference>
<comment type="subcellular location">
    <subcellularLocation>
        <location evidence="10">Cell inner membrane</location>
        <topology evidence="10">Peripheral membrane protein</topology>
        <orientation evidence="10">Cytoplasmic side</orientation>
    </subcellularLocation>
</comment>
<dbReference type="CDD" id="cd07398">
    <property type="entry name" value="MPP_YbbF-LpxH"/>
    <property type="match status" value="1"/>
</dbReference>
<dbReference type="GO" id="GO:0019897">
    <property type="term" value="C:extrinsic component of plasma membrane"/>
    <property type="evidence" value="ECO:0007669"/>
    <property type="project" value="UniProtKB-UniRule"/>
</dbReference>
<comment type="cofactor">
    <cofactor evidence="10">
        <name>Mn(2+)</name>
        <dbReference type="ChEBI" id="CHEBI:29035"/>
    </cofactor>
    <text evidence="10">Binds 2 Mn(2+) ions per subunit in a binuclear metal center.</text>
</comment>
<evidence type="ECO:0000256" key="3">
    <source>
        <dbReference type="ARBA" id="ARBA00022519"/>
    </source>
</evidence>
<feature type="binding site" evidence="10">
    <location>
        <position position="139"/>
    </location>
    <ligand>
        <name>Mn(2+)</name>
        <dbReference type="ChEBI" id="CHEBI:29035"/>
        <label>2</label>
    </ligand>
</feature>
<evidence type="ECO:0000256" key="10">
    <source>
        <dbReference type="HAMAP-Rule" id="MF_00575"/>
    </source>
</evidence>
<dbReference type="GO" id="GO:0009245">
    <property type="term" value="P:lipid A biosynthetic process"/>
    <property type="evidence" value="ECO:0007669"/>
    <property type="project" value="UniProtKB-UniRule"/>
</dbReference>
<dbReference type="NCBIfam" id="NF003743">
    <property type="entry name" value="PRK05340.1"/>
    <property type="match status" value="1"/>
</dbReference>
<evidence type="ECO:0000313" key="13">
    <source>
        <dbReference type="Proteomes" id="UP000054770"/>
    </source>
</evidence>
<dbReference type="EC" id="3.6.1.54" evidence="10"/>
<evidence type="ECO:0000256" key="9">
    <source>
        <dbReference type="ARBA" id="ARBA00023211"/>
    </source>
</evidence>
<name>A0A158HGK8_9BURK</name>
<evidence type="ECO:0000256" key="6">
    <source>
        <dbReference type="ARBA" id="ARBA00022801"/>
    </source>
</evidence>
<feature type="binding site" evidence="10">
    <location>
        <position position="104"/>
    </location>
    <ligand>
        <name>Mn(2+)</name>
        <dbReference type="ChEBI" id="CHEBI:29035"/>
        <label>2</label>
    </ligand>
</feature>
<accession>A0A158HGK8</accession>
<evidence type="ECO:0000256" key="4">
    <source>
        <dbReference type="ARBA" id="ARBA00022556"/>
    </source>
</evidence>
<comment type="catalytic activity">
    <reaction evidence="10">
        <text>UDP-2-N,3-O-bis[(3R)-3-hydroxytetradecanoyl]-alpha-D-glucosamine + H2O = 2-N,3-O-bis[(3R)-3-hydroxytetradecanoyl]-alpha-D-glucosaminyl 1-phosphate + UMP + 2 H(+)</text>
        <dbReference type="Rhea" id="RHEA:25213"/>
        <dbReference type="ChEBI" id="CHEBI:15377"/>
        <dbReference type="ChEBI" id="CHEBI:15378"/>
        <dbReference type="ChEBI" id="CHEBI:57865"/>
        <dbReference type="ChEBI" id="CHEBI:57957"/>
        <dbReference type="ChEBI" id="CHEBI:78847"/>
        <dbReference type="EC" id="3.6.1.54"/>
    </reaction>
</comment>
<evidence type="ECO:0000256" key="1">
    <source>
        <dbReference type="ARBA" id="ARBA00022475"/>
    </source>
</evidence>
<dbReference type="HAMAP" id="MF_00575">
    <property type="entry name" value="LpxH"/>
    <property type="match status" value="1"/>
</dbReference>
<feature type="binding site" evidence="10">
    <location>
        <position position="185"/>
    </location>
    <ligand>
        <name>substrate</name>
    </ligand>
</feature>
<dbReference type="UniPathway" id="UPA00359">
    <property type="reaction ID" value="UER00480"/>
</dbReference>
<dbReference type="PANTHER" id="PTHR34990">
    <property type="entry name" value="UDP-2,3-DIACYLGLUCOSAMINE HYDROLASE-RELATED"/>
    <property type="match status" value="1"/>
</dbReference>
<feature type="binding site" evidence="10">
    <location>
        <position position="27"/>
    </location>
    <ligand>
        <name>Mn(2+)</name>
        <dbReference type="ChEBI" id="CHEBI:29035"/>
        <label>1</label>
    </ligand>
</feature>
<dbReference type="InterPro" id="IPR004843">
    <property type="entry name" value="Calcineurin-like_PHP"/>
</dbReference>
<dbReference type="EMBL" id="FCON02000016">
    <property type="protein sequence ID" value="SAL43466.1"/>
    <property type="molecule type" value="Genomic_DNA"/>
</dbReference>
<keyword evidence="13" id="KW-1185">Reference proteome</keyword>
<dbReference type="Proteomes" id="UP000054770">
    <property type="component" value="Unassembled WGS sequence"/>
</dbReference>
<keyword evidence="6 10" id="KW-0378">Hydrolase</keyword>
<dbReference type="SUPFAM" id="SSF56300">
    <property type="entry name" value="Metallo-dependent phosphatases"/>
    <property type="match status" value="1"/>
</dbReference>
<comment type="caution">
    <text evidence="12">The sequence shown here is derived from an EMBL/GenBank/DDBJ whole genome shotgun (WGS) entry which is preliminary data.</text>
</comment>
<feature type="binding site" evidence="10">
    <location>
        <begin position="104"/>
        <end position="105"/>
    </location>
    <ligand>
        <name>substrate</name>
    </ligand>
</feature>
<keyword evidence="9 10" id="KW-0464">Manganese</keyword>
<reference evidence="12" key="1">
    <citation type="submission" date="2016-01" db="EMBL/GenBank/DDBJ databases">
        <authorList>
            <person name="Peeters C."/>
        </authorList>
    </citation>
    <scope>NUCLEOTIDE SEQUENCE [LARGE SCALE GENOMIC DNA]</scope>
    <source>
        <strain evidence="12">LMG 22940</strain>
    </source>
</reference>
<gene>
    <name evidence="10" type="primary">lpxH</name>
    <name evidence="12" type="ORF">AWB68_01996</name>
</gene>
<feature type="binding site" evidence="10">
    <location>
        <position position="147"/>
    </location>
    <ligand>
        <name>substrate</name>
    </ligand>
</feature>
<comment type="function">
    <text evidence="10">Hydrolyzes the pyrophosphate bond of UDP-2,3-diacylglucosamine to yield 2,3-diacylglucosamine 1-phosphate (lipid X) and UMP by catalyzing the attack of water at the alpha-P atom. Involved in the biosynthesis of lipid A, a phosphorylated glycolipid that anchors the lipopolysaccharide to the outer membrane of the cell.</text>
</comment>
<keyword evidence="8 10" id="KW-0472">Membrane</keyword>
<feature type="binding site" evidence="10">
    <location>
        <position position="25"/>
    </location>
    <ligand>
        <name>Mn(2+)</name>
        <dbReference type="ChEBI" id="CHEBI:29035"/>
        <label>1</label>
    </ligand>
</feature>
<dbReference type="InterPro" id="IPR029052">
    <property type="entry name" value="Metallo-depent_PP-like"/>
</dbReference>
<dbReference type="NCBIfam" id="TIGR01854">
    <property type="entry name" value="lipid_A_lpxH"/>
    <property type="match status" value="1"/>
</dbReference>
<dbReference type="GO" id="GO:0030145">
    <property type="term" value="F:manganese ion binding"/>
    <property type="evidence" value="ECO:0007669"/>
    <property type="project" value="UniProtKB-UniRule"/>
</dbReference>
<keyword evidence="7 10" id="KW-0443">Lipid metabolism</keyword>
<evidence type="ECO:0000256" key="2">
    <source>
        <dbReference type="ARBA" id="ARBA00022516"/>
    </source>
</evidence>
<keyword evidence="2 10" id="KW-0444">Lipid biosynthesis</keyword>
<evidence type="ECO:0000259" key="11">
    <source>
        <dbReference type="Pfam" id="PF00149"/>
    </source>
</evidence>
<evidence type="ECO:0000256" key="8">
    <source>
        <dbReference type="ARBA" id="ARBA00023136"/>
    </source>
</evidence>
<comment type="similarity">
    <text evidence="10">Belongs to the LpxH family.</text>
</comment>
<protein>
    <recommendedName>
        <fullName evidence="10">UDP-2,3-diacylglucosamine hydrolase</fullName>
        <ecNumber evidence="10">3.6.1.54</ecNumber>
    </recommendedName>
    <alternativeName>
        <fullName evidence="10">UDP-2,3-diacylglucosamine diphosphatase</fullName>
    </alternativeName>
</protein>
<keyword evidence="3 10" id="KW-0997">Cell inner membrane</keyword>
<dbReference type="InterPro" id="IPR043461">
    <property type="entry name" value="LpxH-like"/>
</dbReference>
<sequence>MIDATHFDAQTAGATSERPLFFIADLHLSDAIPNTVAAFEHFIGVTANEADSVFILGDLFEFWVGDDVLDASVDHERGRFARRMTTLMHTLAERGIALYVMHGNRDFLLGRRFMKEAGALPLPDPFVITAFGTRIVLAHGDALCTADAGYQRFRRFARNRLAQGLFLSLPLTARLGIAERMRSKSEDARMQPVSAKYDVTREAVAQLFASSGTHTMIHGHTHRPARHREADGTRWVIPDWELDHGEPRGGYLRLDADGIRALPLELESGARFSAAPSPLPLPPTAA</sequence>
<comment type="caution">
    <text evidence="10">Lacks conserved residue(s) required for the propagation of feature annotation.</text>
</comment>
<feature type="domain" description="Calcineurin-like phosphoesterase" evidence="11">
    <location>
        <begin position="20"/>
        <end position="224"/>
    </location>
</feature>
<dbReference type="GO" id="GO:0005737">
    <property type="term" value="C:cytoplasm"/>
    <property type="evidence" value="ECO:0007669"/>
    <property type="project" value="InterPro"/>
</dbReference>
<organism evidence="12 13">
    <name type="scientific">Caballeronia choica</name>
    <dbReference type="NCBI Taxonomy" id="326476"/>
    <lineage>
        <taxon>Bacteria</taxon>
        <taxon>Pseudomonadati</taxon>
        <taxon>Pseudomonadota</taxon>
        <taxon>Betaproteobacteria</taxon>
        <taxon>Burkholderiales</taxon>
        <taxon>Burkholderiaceae</taxon>
        <taxon>Caballeronia</taxon>
    </lineage>
</organism>
<dbReference type="AlphaFoldDB" id="A0A158HGK8"/>
<feature type="binding site" evidence="10">
    <location>
        <position position="58"/>
    </location>
    <ligand>
        <name>Mn(2+)</name>
        <dbReference type="ChEBI" id="CHEBI:29035"/>
        <label>2</label>
    </ligand>
</feature>
<keyword evidence="5 10" id="KW-0479">Metal-binding</keyword>
<dbReference type="Pfam" id="PF00149">
    <property type="entry name" value="Metallophos"/>
    <property type="match status" value="1"/>
</dbReference>
<evidence type="ECO:0000256" key="5">
    <source>
        <dbReference type="ARBA" id="ARBA00022723"/>
    </source>
</evidence>
<evidence type="ECO:0000313" key="12">
    <source>
        <dbReference type="EMBL" id="SAL43466.1"/>
    </source>
</evidence>